<protein>
    <submittedName>
        <fullName evidence="1 3">Uncharacterized protein</fullName>
    </submittedName>
</protein>
<dbReference type="EMBL" id="UZAH01025401">
    <property type="protein sequence ID" value="VDO63184.1"/>
    <property type="molecule type" value="Genomic_DNA"/>
</dbReference>
<evidence type="ECO:0000313" key="3">
    <source>
        <dbReference type="WBParaSite" id="HPBE_0000503101-mRNA-1"/>
    </source>
</evidence>
<accession>A0A183FF08</accession>
<organism evidence="2 3">
    <name type="scientific">Heligmosomoides polygyrus</name>
    <name type="common">Parasitic roundworm</name>
    <dbReference type="NCBI Taxonomy" id="6339"/>
    <lineage>
        <taxon>Eukaryota</taxon>
        <taxon>Metazoa</taxon>
        <taxon>Ecdysozoa</taxon>
        <taxon>Nematoda</taxon>
        <taxon>Chromadorea</taxon>
        <taxon>Rhabditida</taxon>
        <taxon>Rhabditina</taxon>
        <taxon>Rhabditomorpha</taxon>
        <taxon>Strongyloidea</taxon>
        <taxon>Heligmosomidae</taxon>
        <taxon>Heligmosomoides</taxon>
    </lineage>
</organism>
<evidence type="ECO:0000313" key="1">
    <source>
        <dbReference type="EMBL" id="VDO63184.1"/>
    </source>
</evidence>
<evidence type="ECO:0000313" key="2">
    <source>
        <dbReference type="Proteomes" id="UP000050761"/>
    </source>
</evidence>
<name>A0A183FF08_HELPZ</name>
<gene>
    <name evidence="1" type="ORF">HPBE_LOCUS5032</name>
</gene>
<dbReference type="WBParaSite" id="HPBE_0000503101-mRNA-1">
    <property type="protein sequence ID" value="HPBE_0000503101-mRNA-1"/>
    <property type="gene ID" value="HPBE_0000503101"/>
</dbReference>
<dbReference type="Proteomes" id="UP000050761">
    <property type="component" value="Unassembled WGS sequence"/>
</dbReference>
<keyword evidence="2" id="KW-1185">Reference proteome</keyword>
<reference evidence="3" key="2">
    <citation type="submission" date="2019-09" db="UniProtKB">
        <authorList>
            <consortium name="WormBaseParasite"/>
        </authorList>
    </citation>
    <scope>IDENTIFICATION</scope>
</reference>
<sequence length="82" mass="9574">MLRTGRTPNLKIYQLAPVSNPIFSRKHPRRACVFVKPSNNQRTGFFHGCRVESAYLYWVLLTNALWNACDVTYRDIDAPNRF</sequence>
<reference evidence="1 2" key="1">
    <citation type="submission" date="2018-11" db="EMBL/GenBank/DDBJ databases">
        <authorList>
            <consortium name="Pathogen Informatics"/>
        </authorList>
    </citation>
    <scope>NUCLEOTIDE SEQUENCE [LARGE SCALE GENOMIC DNA]</scope>
</reference>
<accession>A0A3P7XY68</accession>
<dbReference type="AlphaFoldDB" id="A0A183FF08"/>
<proteinExistence type="predicted"/>